<name>W0DNU0_9GAMM</name>
<accession>W0DNU0</accession>
<dbReference type="Pfam" id="PF17963">
    <property type="entry name" value="Big_9"/>
    <property type="match status" value="2"/>
</dbReference>
<dbReference type="NCBIfam" id="NF033657">
    <property type="entry name" value="choice_anch_F"/>
    <property type="match status" value="1"/>
</dbReference>
<dbReference type="AlphaFoldDB" id="W0DNU0"/>
<dbReference type="KEGG" id="tti:THITH_13825"/>
<dbReference type="Gene3D" id="2.60.40.3440">
    <property type="match status" value="1"/>
</dbReference>
<evidence type="ECO:0000313" key="1">
    <source>
        <dbReference type="EMBL" id="AHF00250.1"/>
    </source>
</evidence>
<keyword evidence="2" id="KW-1185">Reference proteome</keyword>
<sequence length="707" mass="75666">MIDESDHTGGKTFVFENATAKEADSMREGVGARAFVTWELHDGSGRAPGIQVVTDDFAFPTQNCIMAAGESESDVITGAVVPKTCSDAQGSSKRFFLEVTEADVPVDLVLTTGVRTLRYKGVPSDDGGAAYERFRDEHGIGRVYRVLQKIINQTGERVVGFRAELGFGVGGEFRPASFDDDGVAFEMRPLVDREFFVGETGAKGVSVWNENRFATFSPRFFDDGTRARFDPGYFDTQPGGLFPPQDVEAGDKSQFIDSGAELTALGKRGAITDNYYDLPATQGAGANPPIHGNVFGYWLPEDIAVTVISEHTDGNPETRSDLPLAWWDGELWRYGVADNFGIVPESQLVQWADLPIGLDPTLPGDRRRYKDALSDDLSALSVDTYLYLGDRFVTYTDFDGGIPLAGMTRSETITLRLTLVSIAANTDSGSEDPDWVTVSEAPPLRSYMSATGTPMAINDSVRTTYPRAVEIDILANDVLDGALIPELSEADIAVSIVTAPTAGTVIVGGSDRVTYTPGTGFSGQDVFTYSVTVDGVASNVATVTVTVLPPPDPIAPVARNDSARAIESNPVTIAVLENDTLMNMPIQPVDIGGVKVADAPELGTAVVNPDNTITYRANAVPSADRIDQFTYTVSSAGGVESNKALVIVQILTLQEELNGDETEISRVGGCVSGSGKGRDPTLPILALLSLVYLVCRRPHPPRSGFSP</sequence>
<dbReference type="HOGENOM" id="CLU_390252_0_0_6"/>
<dbReference type="EMBL" id="CP007029">
    <property type="protein sequence ID" value="AHF00250.1"/>
    <property type="molecule type" value="Genomic_DNA"/>
</dbReference>
<dbReference type="Proteomes" id="UP000005289">
    <property type="component" value="Chromosome"/>
</dbReference>
<evidence type="ECO:0000313" key="2">
    <source>
        <dbReference type="Proteomes" id="UP000005289"/>
    </source>
</evidence>
<reference evidence="1 2" key="1">
    <citation type="submission" date="2013-12" db="EMBL/GenBank/DDBJ databases">
        <authorList>
            <consortium name="DOE Joint Genome Institute"/>
            <person name="Muyzer G."/>
            <person name="Huntemann M."/>
            <person name="Han J."/>
            <person name="Chen A."/>
            <person name="Kyrpides N."/>
            <person name="Mavromatis K."/>
            <person name="Markowitz V."/>
            <person name="Palaniappan K."/>
            <person name="Ivanova N."/>
            <person name="Schaumberg A."/>
            <person name="Pati A."/>
            <person name="Liolios K."/>
            <person name="Nordberg H.P."/>
            <person name="Cantor M.N."/>
            <person name="Hua S.X."/>
            <person name="Woyke T."/>
        </authorList>
    </citation>
    <scope>NUCLEOTIDE SEQUENCE [LARGE SCALE GENOMIC DNA]</scope>
    <source>
        <strain evidence="1 2">ARh 1</strain>
    </source>
</reference>
<protein>
    <recommendedName>
        <fullName evidence="3">Cadherin-like domain-containing protein</fullName>
    </recommendedName>
</protein>
<proteinExistence type="predicted"/>
<organism evidence="1 2">
    <name type="scientific">Thioalkalivibrio paradoxus ARh 1</name>
    <dbReference type="NCBI Taxonomy" id="713585"/>
    <lineage>
        <taxon>Bacteria</taxon>
        <taxon>Pseudomonadati</taxon>
        <taxon>Pseudomonadota</taxon>
        <taxon>Gammaproteobacteria</taxon>
        <taxon>Chromatiales</taxon>
        <taxon>Ectothiorhodospiraceae</taxon>
        <taxon>Thioalkalivibrio</taxon>
    </lineage>
</organism>
<gene>
    <name evidence="1" type="ORF">THITH_13825</name>
</gene>
<evidence type="ECO:0008006" key="3">
    <source>
        <dbReference type="Google" id="ProtNLM"/>
    </source>
</evidence>
<dbReference type="NCBIfam" id="NF033191">
    <property type="entry name" value="JDVT-CTERM"/>
    <property type="match status" value="1"/>
</dbReference>